<name>A0A2P6MG31_ALKUR</name>
<dbReference type="GO" id="GO:0003774">
    <property type="term" value="F:cytoskeletal motor activity"/>
    <property type="evidence" value="ECO:0007669"/>
    <property type="project" value="InterPro"/>
</dbReference>
<gene>
    <name evidence="4" type="primary">fliE</name>
    <name evidence="6" type="ORF">C6I21_10540</name>
</gene>
<evidence type="ECO:0000256" key="4">
    <source>
        <dbReference type="HAMAP-Rule" id="MF_00724"/>
    </source>
</evidence>
<dbReference type="InterPro" id="IPR001624">
    <property type="entry name" value="FliE"/>
</dbReference>
<dbReference type="GO" id="GO:0005198">
    <property type="term" value="F:structural molecule activity"/>
    <property type="evidence" value="ECO:0007669"/>
    <property type="project" value="UniProtKB-UniRule"/>
</dbReference>
<sequence length="102" mass="11297">MSIEQTGAINSMMGTANYRNNLDTSPAEAHQSFKTWLNDAVADVNKTRNDSDAMTSAMARGENVDLHDVMIASQKSSVALETTVEVRNKVIEAYQEIMRMQV</sequence>
<dbReference type="GO" id="GO:0009425">
    <property type="term" value="C:bacterial-type flagellum basal body"/>
    <property type="evidence" value="ECO:0007669"/>
    <property type="project" value="UniProtKB-SubCell"/>
</dbReference>
<dbReference type="GO" id="GO:0071973">
    <property type="term" value="P:bacterial-type flagellum-dependent cell motility"/>
    <property type="evidence" value="ECO:0007669"/>
    <property type="project" value="InterPro"/>
</dbReference>
<keyword evidence="3 4" id="KW-0975">Bacterial flagellum</keyword>
<accession>A0A2P6MG31</accession>
<proteinExistence type="inferred from homology"/>
<dbReference type="EMBL" id="PVNS01000009">
    <property type="protein sequence ID" value="PRO65234.1"/>
    <property type="molecule type" value="Genomic_DNA"/>
</dbReference>
<dbReference type="HAMAP" id="MF_00724">
    <property type="entry name" value="FliE"/>
    <property type="match status" value="1"/>
</dbReference>
<keyword evidence="7" id="KW-1185">Reference proteome</keyword>
<evidence type="ECO:0000313" key="7">
    <source>
        <dbReference type="Proteomes" id="UP000243650"/>
    </source>
</evidence>
<protein>
    <recommendedName>
        <fullName evidence="4 5">Flagellar hook-basal body complex protein FliE</fullName>
    </recommendedName>
</protein>
<dbReference type="NCBIfam" id="TIGR00205">
    <property type="entry name" value="fliE"/>
    <property type="match status" value="1"/>
</dbReference>
<dbReference type="AlphaFoldDB" id="A0A2P6MG31"/>
<comment type="caution">
    <text evidence="6">The sequence shown here is derived from an EMBL/GenBank/DDBJ whole genome shotgun (WGS) entry which is preliminary data.</text>
</comment>
<reference evidence="6 7" key="1">
    <citation type="submission" date="2018-03" db="EMBL/GenBank/DDBJ databases">
        <title>Bacillus urumqiensis sp. nov., a moderately haloalkaliphilic bacterium isolated from a salt lake.</title>
        <authorList>
            <person name="Zhao B."/>
            <person name="Liao Z."/>
        </authorList>
    </citation>
    <scope>NUCLEOTIDE SEQUENCE [LARGE SCALE GENOMIC DNA]</scope>
    <source>
        <strain evidence="6 7">BZ-SZ-XJ18</strain>
    </source>
</reference>
<evidence type="ECO:0000256" key="2">
    <source>
        <dbReference type="ARBA" id="ARBA00009272"/>
    </source>
</evidence>
<comment type="subcellular location">
    <subcellularLocation>
        <location evidence="1 4">Bacterial flagellum basal body</location>
    </subcellularLocation>
</comment>
<evidence type="ECO:0000256" key="3">
    <source>
        <dbReference type="ARBA" id="ARBA00023143"/>
    </source>
</evidence>
<dbReference type="PANTHER" id="PTHR34653">
    <property type="match status" value="1"/>
</dbReference>
<evidence type="ECO:0000256" key="1">
    <source>
        <dbReference type="ARBA" id="ARBA00004117"/>
    </source>
</evidence>
<dbReference type="Proteomes" id="UP000243650">
    <property type="component" value="Unassembled WGS sequence"/>
</dbReference>
<dbReference type="PRINTS" id="PR01006">
    <property type="entry name" value="FLGHOOKFLIE"/>
</dbReference>
<dbReference type="OrthoDB" id="9812413at2"/>
<keyword evidence="6" id="KW-0966">Cell projection</keyword>
<keyword evidence="6" id="KW-0969">Cilium</keyword>
<dbReference type="Pfam" id="PF02049">
    <property type="entry name" value="FliE"/>
    <property type="match status" value="1"/>
</dbReference>
<keyword evidence="6" id="KW-0282">Flagellum</keyword>
<evidence type="ECO:0000313" key="6">
    <source>
        <dbReference type="EMBL" id="PRO65234.1"/>
    </source>
</evidence>
<evidence type="ECO:0000256" key="5">
    <source>
        <dbReference type="NCBIfam" id="TIGR00205"/>
    </source>
</evidence>
<organism evidence="6 7">
    <name type="scientific">Alkalicoccus urumqiensis</name>
    <name type="common">Bacillus urumqiensis</name>
    <dbReference type="NCBI Taxonomy" id="1548213"/>
    <lineage>
        <taxon>Bacteria</taxon>
        <taxon>Bacillati</taxon>
        <taxon>Bacillota</taxon>
        <taxon>Bacilli</taxon>
        <taxon>Bacillales</taxon>
        <taxon>Bacillaceae</taxon>
        <taxon>Alkalicoccus</taxon>
    </lineage>
</organism>
<comment type="similarity">
    <text evidence="2 4">Belongs to the FliE family.</text>
</comment>
<dbReference type="PANTHER" id="PTHR34653:SF1">
    <property type="entry name" value="FLAGELLAR HOOK-BASAL BODY COMPLEX PROTEIN FLIE"/>
    <property type="match status" value="1"/>
</dbReference>